<protein>
    <submittedName>
        <fullName evidence="1">Uncharacterized protein</fullName>
    </submittedName>
</protein>
<organism evidence="1 2">
    <name type="scientific">Lentinus tigrinus ALCF2SS1-6</name>
    <dbReference type="NCBI Taxonomy" id="1328759"/>
    <lineage>
        <taxon>Eukaryota</taxon>
        <taxon>Fungi</taxon>
        <taxon>Dikarya</taxon>
        <taxon>Basidiomycota</taxon>
        <taxon>Agaricomycotina</taxon>
        <taxon>Agaricomycetes</taxon>
        <taxon>Polyporales</taxon>
        <taxon>Polyporaceae</taxon>
        <taxon>Lentinus</taxon>
    </lineage>
</organism>
<keyword evidence="2" id="KW-1185">Reference proteome</keyword>
<evidence type="ECO:0000313" key="1">
    <source>
        <dbReference type="EMBL" id="RPD57808.1"/>
    </source>
</evidence>
<name>A0A5C2S2X6_9APHY</name>
<dbReference type="AlphaFoldDB" id="A0A5C2S2X6"/>
<dbReference type="Proteomes" id="UP000313359">
    <property type="component" value="Unassembled WGS sequence"/>
</dbReference>
<reference evidence="1" key="1">
    <citation type="journal article" date="2018" name="Genome Biol. Evol.">
        <title>Genomics and development of Lentinus tigrinus, a white-rot wood-decaying mushroom with dimorphic fruiting bodies.</title>
        <authorList>
            <person name="Wu B."/>
            <person name="Xu Z."/>
            <person name="Knudson A."/>
            <person name="Carlson A."/>
            <person name="Chen N."/>
            <person name="Kovaka S."/>
            <person name="LaButti K."/>
            <person name="Lipzen A."/>
            <person name="Pennachio C."/>
            <person name="Riley R."/>
            <person name="Schakwitz W."/>
            <person name="Umezawa K."/>
            <person name="Ohm R.A."/>
            <person name="Grigoriev I.V."/>
            <person name="Nagy L.G."/>
            <person name="Gibbons J."/>
            <person name="Hibbett D."/>
        </authorList>
    </citation>
    <scope>NUCLEOTIDE SEQUENCE [LARGE SCALE GENOMIC DNA]</scope>
    <source>
        <strain evidence="1">ALCF2SS1-6</strain>
    </source>
</reference>
<feature type="non-terminal residue" evidence="1">
    <location>
        <position position="225"/>
    </location>
</feature>
<proteinExistence type="predicted"/>
<dbReference type="EMBL" id="ML122278">
    <property type="protein sequence ID" value="RPD57808.1"/>
    <property type="molecule type" value="Genomic_DNA"/>
</dbReference>
<sequence>MAVPHTAVSSLPPRSKHYILTPIILPSSEHLDPPTPYSRQPATPAFHLLTTTRAPTTTSLALIDLHQTNLTPPPRYTPNEERAVHVYLLTVIMVHSPSVIRSLHPPTFDDPLSQRLIPASSPYAMHPYTSRPHTQGPVPSATPHMPQREAITNAPHSSPLRSPTAHVGYALSAAWHSSRYTDNVIIQRDWVHIINIAVCDSLQPSNSASSHLRDVGFQNFARRTV</sequence>
<accession>A0A5C2S2X6</accession>
<gene>
    <name evidence="1" type="ORF">L227DRAFT_613216</name>
</gene>
<evidence type="ECO:0000313" key="2">
    <source>
        <dbReference type="Proteomes" id="UP000313359"/>
    </source>
</evidence>